<protein>
    <submittedName>
        <fullName evidence="1">Uncharacterized protein</fullName>
    </submittedName>
</protein>
<reference evidence="1 2" key="1">
    <citation type="journal article" date="2023" name="Int. J. Syst. Evol. Microbiol.">
        <title>Methylocystis iwaonis sp. nov., a type II methane-oxidizing bacterium from surface soil of a rice paddy field in Japan, and emended description of the genus Methylocystis (ex Whittenbury et al. 1970) Bowman et al. 1993.</title>
        <authorList>
            <person name="Kaise H."/>
            <person name="Sawadogo J.B."/>
            <person name="Alam M.S."/>
            <person name="Ueno C."/>
            <person name="Dianou D."/>
            <person name="Shinjo R."/>
            <person name="Asakawa S."/>
        </authorList>
    </citation>
    <scope>NUCLEOTIDE SEQUENCE [LARGE SCALE GENOMIC DNA]</scope>
    <source>
        <strain evidence="1 2">SS37A-Re</strain>
    </source>
</reference>
<dbReference type="Proteomes" id="UP001317629">
    <property type="component" value="Chromosome"/>
</dbReference>
<evidence type="ECO:0000313" key="2">
    <source>
        <dbReference type="Proteomes" id="UP001317629"/>
    </source>
</evidence>
<name>A0ABN6VHW5_9HYPH</name>
<organism evidence="1 2">
    <name type="scientific">Methylocystis iwaonis</name>
    <dbReference type="NCBI Taxonomy" id="2885079"/>
    <lineage>
        <taxon>Bacteria</taxon>
        <taxon>Pseudomonadati</taxon>
        <taxon>Pseudomonadota</taxon>
        <taxon>Alphaproteobacteria</taxon>
        <taxon>Hyphomicrobiales</taxon>
        <taxon>Methylocystaceae</taxon>
        <taxon>Methylocystis</taxon>
    </lineage>
</organism>
<dbReference type="EMBL" id="AP027142">
    <property type="protein sequence ID" value="BDV35280.1"/>
    <property type="molecule type" value="Genomic_DNA"/>
</dbReference>
<keyword evidence="2" id="KW-1185">Reference proteome</keyword>
<gene>
    <name evidence="1" type="ORF">SS37A_28090</name>
</gene>
<accession>A0ABN6VHW5</accession>
<evidence type="ECO:0000313" key="1">
    <source>
        <dbReference type="EMBL" id="BDV35280.1"/>
    </source>
</evidence>
<proteinExistence type="predicted"/>
<sequence length="136" mass="14429">MLIRADAHLLAAVAAIFGREHELLLKAVIIAFGPAVIGALTQLEKLFGGKIGALLRRVELGPVFRELIASVLGRVDAIPCNSKALGVADARREALSGRKFLVALLGVSSSLQGERPGDSGMRFSAWQESVAEAELR</sequence>